<protein>
    <submittedName>
        <fullName evidence="1">Uncharacterized protein RhaS with RHS repeats</fullName>
    </submittedName>
</protein>
<dbReference type="Proteomes" id="UP001234354">
    <property type="component" value="Unassembled WGS sequence"/>
</dbReference>
<evidence type="ECO:0000313" key="2">
    <source>
        <dbReference type="Proteomes" id="UP001234354"/>
    </source>
</evidence>
<dbReference type="AlphaFoldDB" id="A0AAW8GAA6"/>
<name>A0AAW8GAA6_9GAMM</name>
<evidence type="ECO:0000313" key="1">
    <source>
        <dbReference type="EMBL" id="MDQ1117931.1"/>
    </source>
</evidence>
<accession>A0AAW8GAA6</accession>
<comment type="caution">
    <text evidence="1">The sequence shown here is derived from an EMBL/GenBank/DDBJ whole genome shotgun (WGS) entry which is preliminary data.</text>
</comment>
<gene>
    <name evidence="1" type="ORF">QE383_000239</name>
</gene>
<sequence>MIDSYGYDKTGNRISLTIGAGASTYSYPTADHGLTNVGDIARAYDAAGSTTGINGMVDNRGRSAVWLASARIRLVLA</sequence>
<organism evidence="1 2">
    <name type="scientific">Pseudoxanthomonas winnipegensis</name>
    <dbReference type="NCBI Taxonomy" id="2480810"/>
    <lineage>
        <taxon>Bacteria</taxon>
        <taxon>Pseudomonadati</taxon>
        <taxon>Pseudomonadota</taxon>
        <taxon>Gammaproteobacteria</taxon>
        <taxon>Lysobacterales</taxon>
        <taxon>Lysobacteraceae</taxon>
        <taxon>Pseudoxanthomonas</taxon>
    </lineage>
</organism>
<dbReference type="RefSeq" id="WP_306995665.1">
    <property type="nucleotide sequence ID" value="NZ_JAUTBB010000001.1"/>
</dbReference>
<proteinExistence type="predicted"/>
<dbReference type="Gene3D" id="2.180.10.10">
    <property type="entry name" value="RHS repeat-associated core"/>
    <property type="match status" value="1"/>
</dbReference>
<reference evidence="1" key="1">
    <citation type="submission" date="2023-07" db="EMBL/GenBank/DDBJ databases">
        <title>Functional and genomic diversity of the sorghum phyllosphere microbiome.</title>
        <authorList>
            <person name="Shade A."/>
        </authorList>
    </citation>
    <scope>NUCLEOTIDE SEQUENCE</scope>
    <source>
        <strain evidence="1">SORGH_AS_0908</strain>
    </source>
</reference>
<dbReference type="EMBL" id="JAUTBB010000001">
    <property type="protein sequence ID" value="MDQ1117931.1"/>
    <property type="molecule type" value="Genomic_DNA"/>
</dbReference>